<feature type="signal peptide" evidence="1">
    <location>
        <begin position="1"/>
        <end position="18"/>
    </location>
</feature>
<accession>A0A183AW02</accession>
<evidence type="ECO:0000313" key="2">
    <source>
        <dbReference type="EMBL" id="VDP88108.1"/>
    </source>
</evidence>
<keyword evidence="3" id="KW-1185">Reference proteome</keyword>
<sequence length="91" mass="9948">MKLAVILGLLLLVALSNAAVADQTTPLADLTYQEFGAKIYVKAKAVFPKMVECLAKKGEAQNLTQKFQTARGAMREFIWALLLTMDNAETS</sequence>
<reference evidence="4" key="1">
    <citation type="submission" date="2016-06" db="UniProtKB">
        <authorList>
            <consortium name="WormBaseParasite"/>
        </authorList>
    </citation>
    <scope>IDENTIFICATION</scope>
</reference>
<reference evidence="2 3" key="2">
    <citation type="submission" date="2018-11" db="EMBL/GenBank/DDBJ databases">
        <authorList>
            <consortium name="Pathogen Informatics"/>
        </authorList>
    </citation>
    <scope>NUCLEOTIDE SEQUENCE [LARGE SCALE GENOMIC DNA]</scope>
    <source>
        <strain evidence="2 3">Egypt</strain>
    </source>
</reference>
<evidence type="ECO:0000256" key="1">
    <source>
        <dbReference type="SAM" id="SignalP"/>
    </source>
</evidence>
<feature type="chain" id="PRO_5043138221" evidence="1">
    <location>
        <begin position="19"/>
        <end position="91"/>
    </location>
</feature>
<evidence type="ECO:0000313" key="4">
    <source>
        <dbReference type="WBParaSite" id="ECPE_0001117101-mRNA-1"/>
    </source>
</evidence>
<organism evidence="4">
    <name type="scientific">Echinostoma caproni</name>
    <dbReference type="NCBI Taxonomy" id="27848"/>
    <lineage>
        <taxon>Eukaryota</taxon>
        <taxon>Metazoa</taxon>
        <taxon>Spiralia</taxon>
        <taxon>Lophotrochozoa</taxon>
        <taxon>Platyhelminthes</taxon>
        <taxon>Trematoda</taxon>
        <taxon>Digenea</taxon>
        <taxon>Plagiorchiida</taxon>
        <taxon>Echinostomata</taxon>
        <taxon>Echinostomatoidea</taxon>
        <taxon>Echinostomatidae</taxon>
        <taxon>Echinostoma</taxon>
    </lineage>
</organism>
<protein>
    <submittedName>
        <fullName evidence="4">Secreted protein</fullName>
    </submittedName>
</protein>
<keyword evidence="1" id="KW-0732">Signal</keyword>
<dbReference type="OrthoDB" id="10479566at2759"/>
<gene>
    <name evidence="2" type="ORF">ECPE_LOCUS11137</name>
</gene>
<proteinExistence type="predicted"/>
<dbReference type="WBParaSite" id="ECPE_0001117101-mRNA-1">
    <property type="protein sequence ID" value="ECPE_0001117101-mRNA-1"/>
    <property type="gene ID" value="ECPE_0001117101"/>
</dbReference>
<dbReference type="AlphaFoldDB" id="A0A183AW02"/>
<dbReference type="EMBL" id="UZAN01050268">
    <property type="protein sequence ID" value="VDP88108.1"/>
    <property type="molecule type" value="Genomic_DNA"/>
</dbReference>
<dbReference type="Proteomes" id="UP000272942">
    <property type="component" value="Unassembled WGS sequence"/>
</dbReference>
<evidence type="ECO:0000313" key="3">
    <source>
        <dbReference type="Proteomes" id="UP000272942"/>
    </source>
</evidence>
<name>A0A183AW02_9TREM</name>